<feature type="transmembrane region" description="Helical" evidence="2">
    <location>
        <begin position="21"/>
        <end position="49"/>
    </location>
</feature>
<dbReference type="RefSeq" id="WP_004819389.1">
    <property type="nucleotide sequence ID" value="NZ_KB849456.1"/>
</dbReference>
<comment type="caution">
    <text evidence="3">The sequence shown here is derived from an EMBL/GenBank/DDBJ whole genome shotgun (WGS) entry which is preliminary data.</text>
</comment>
<dbReference type="PATRIC" id="fig|1217656.3.peg.1773"/>
<keyword evidence="4" id="KW-1185">Reference proteome</keyword>
<evidence type="ECO:0000313" key="4">
    <source>
        <dbReference type="Proteomes" id="UP000013148"/>
    </source>
</evidence>
<gene>
    <name evidence="3" type="ORF">F964_01811</name>
</gene>
<sequence>MTEQVPPLENSTETKNDMSRGWWIAFGYDIFMMFIIIFNLFCLCANAFLMSNFGDWLFNEIHLPQVLQYYKTDLHPWVIKTESWFITFLIVELGIRWLIAIINKHHARWFFFPFIHWYEILAIIPYLRFLRLIRVGIIAYHFHELGYKVIPDNILKRVLFYYRVVMEELSDRVVITVIDGIKHELDTSSSHKKIIHDLIDHHRERFAQTLAEVLQESLATELKAQSHVISHNVGQIVRQAIEDTPQLTQLLRMIPIAGSMIENQIQNIGQQLGENITQGLVEPFTEGNLHNPNATYQLISTKLSQLNIENQKLEELVESVVYESLESLRKQVKVKQWQLELEKNDQVKDE</sequence>
<feature type="transmembrane region" description="Helical" evidence="2">
    <location>
        <begin position="84"/>
        <end position="102"/>
    </location>
</feature>
<dbReference type="Proteomes" id="UP000013148">
    <property type="component" value="Unassembled WGS sequence"/>
</dbReference>
<evidence type="ECO:0000256" key="2">
    <source>
        <dbReference type="SAM" id="Phobius"/>
    </source>
</evidence>
<accession>N8Y748</accession>
<protein>
    <recommendedName>
        <fullName evidence="5">Preprotein translocase subunit SecA</fullName>
    </recommendedName>
</protein>
<keyword evidence="1" id="KW-0175">Coiled coil</keyword>
<feature type="transmembrane region" description="Helical" evidence="2">
    <location>
        <begin position="109"/>
        <end position="127"/>
    </location>
</feature>
<name>N8Y748_ACIGI</name>
<dbReference type="AlphaFoldDB" id="N8Y748"/>
<evidence type="ECO:0000256" key="1">
    <source>
        <dbReference type="SAM" id="Coils"/>
    </source>
</evidence>
<dbReference type="EMBL" id="APPJ01000010">
    <property type="protein sequence ID" value="ENV17114.1"/>
    <property type="molecule type" value="Genomic_DNA"/>
</dbReference>
<organism evidence="3 4">
    <name type="scientific">Acinetobacter guillouiae NIPH 991</name>
    <dbReference type="NCBI Taxonomy" id="1217656"/>
    <lineage>
        <taxon>Bacteria</taxon>
        <taxon>Pseudomonadati</taxon>
        <taxon>Pseudomonadota</taxon>
        <taxon>Gammaproteobacteria</taxon>
        <taxon>Moraxellales</taxon>
        <taxon>Moraxellaceae</taxon>
        <taxon>Acinetobacter</taxon>
    </lineage>
</organism>
<keyword evidence="2" id="KW-0812">Transmembrane</keyword>
<evidence type="ECO:0000313" key="3">
    <source>
        <dbReference type="EMBL" id="ENV17114.1"/>
    </source>
</evidence>
<evidence type="ECO:0008006" key="5">
    <source>
        <dbReference type="Google" id="ProtNLM"/>
    </source>
</evidence>
<keyword evidence="2" id="KW-1133">Transmembrane helix</keyword>
<feature type="coiled-coil region" evidence="1">
    <location>
        <begin position="296"/>
        <end position="345"/>
    </location>
</feature>
<dbReference type="HOGENOM" id="CLU_067745_0_0_6"/>
<proteinExistence type="predicted"/>
<keyword evidence="2" id="KW-0472">Membrane</keyword>
<dbReference type="eggNOG" id="ENOG502ZATM">
    <property type="taxonomic scope" value="Bacteria"/>
</dbReference>
<reference evidence="3 4" key="1">
    <citation type="submission" date="2013-02" db="EMBL/GenBank/DDBJ databases">
        <title>The Genome Sequence of Acinetobacter guillouiae NIPH 991.</title>
        <authorList>
            <consortium name="The Broad Institute Genome Sequencing Platform"/>
            <consortium name="The Broad Institute Genome Sequencing Center for Infectious Disease"/>
            <person name="Cerqueira G."/>
            <person name="Feldgarden M."/>
            <person name="Courvalin P."/>
            <person name="Perichon B."/>
            <person name="Grillot-Courvalin C."/>
            <person name="Clermont D."/>
            <person name="Rocha E."/>
            <person name="Yoon E.-J."/>
            <person name="Nemec A."/>
            <person name="Walker B."/>
            <person name="Young S.K."/>
            <person name="Zeng Q."/>
            <person name="Gargeya S."/>
            <person name="Fitzgerald M."/>
            <person name="Haas B."/>
            <person name="Abouelleil A."/>
            <person name="Alvarado L."/>
            <person name="Arachchi H.M."/>
            <person name="Berlin A.M."/>
            <person name="Chapman S.B."/>
            <person name="Dewar J."/>
            <person name="Goldberg J."/>
            <person name="Griggs A."/>
            <person name="Gujja S."/>
            <person name="Hansen M."/>
            <person name="Howarth C."/>
            <person name="Imamovic A."/>
            <person name="Larimer J."/>
            <person name="McCowan C."/>
            <person name="Murphy C."/>
            <person name="Neiman D."/>
            <person name="Pearson M."/>
            <person name="Priest M."/>
            <person name="Roberts A."/>
            <person name="Saif S."/>
            <person name="Shea T."/>
            <person name="Sisk P."/>
            <person name="Sykes S."/>
            <person name="Wortman J."/>
            <person name="Nusbaum C."/>
            <person name="Birren B."/>
        </authorList>
    </citation>
    <scope>NUCLEOTIDE SEQUENCE [LARGE SCALE GENOMIC DNA]</scope>
    <source>
        <strain evidence="3 4">NIPH 991</strain>
    </source>
</reference>